<proteinExistence type="predicted"/>
<protein>
    <submittedName>
        <fullName evidence="3">Piwi-like protein 3 isoform X1</fullName>
    </submittedName>
</protein>
<dbReference type="GeneID" id="140597386"/>
<feature type="domain" description="Piwi" evidence="1">
    <location>
        <begin position="42"/>
        <end position="196"/>
    </location>
</feature>
<evidence type="ECO:0000313" key="3">
    <source>
        <dbReference type="RefSeq" id="XP_072601753.1"/>
    </source>
</evidence>
<dbReference type="InterPro" id="IPR036397">
    <property type="entry name" value="RNaseH_sf"/>
</dbReference>
<evidence type="ECO:0000313" key="2">
    <source>
        <dbReference type="Proteomes" id="UP001652641"/>
    </source>
</evidence>
<dbReference type="PROSITE" id="PS50822">
    <property type="entry name" value="PIWI"/>
    <property type="match status" value="1"/>
</dbReference>
<evidence type="ECO:0000259" key="1">
    <source>
        <dbReference type="PROSITE" id="PS50822"/>
    </source>
</evidence>
<reference evidence="3" key="1">
    <citation type="submission" date="2025-08" db="UniProtKB">
        <authorList>
            <consortium name="RefSeq"/>
        </authorList>
    </citation>
    <scope>IDENTIFICATION</scope>
    <source>
        <tissue evidence="3">Cell line</tissue>
    </source>
</reference>
<organism evidence="2 3">
    <name type="scientific">Vulpes vulpes</name>
    <name type="common">Red fox</name>
    <dbReference type="NCBI Taxonomy" id="9627"/>
    <lineage>
        <taxon>Eukaryota</taxon>
        <taxon>Metazoa</taxon>
        <taxon>Chordata</taxon>
        <taxon>Craniata</taxon>
        <taxon>Vertebrata</taxon>
        <taxon>Euteleostomi</taxon>
        <taxon>Mammalia</taxon>
        <taxon>Eutheria</taxon>
        <taxon>Laurasiatheria</taxon>
        <taxon>Carnivora</taxon>
        <taxon>Caniformia</taxon>
        <taxon>Canidae</taxon>
        <taxon>Vulpes</taxon>
    </lineage>
</organism>
<dbReference type="Pfam" id="PF02171">
    <property type="entry name" value="Piwi"/>
    <property type="match status" value="1"/>
</dbReference>
<gene>
    <name evidence="3" type="primary">LOC140597386</name>
</gene>
<dbReference type="SMART" id="SM00950">
    <property type="entry name" value="Piwi"/>
    <property type="match status" value="1"/>
</dbReference>
<dbReference type="InterPro" id="IPR012337">
    <property type="entry name" value="RNaseH-like_sf"/>
</dbReference>
<sequence length="210" mass="23963">MNLEAVTNSSGQLVLSYGLFTHVSGFLPAALKLWCKHNQFLPQAIIVYRDGVGDGQLQALMDHEVPQIESSLRSVYPKDSGVKLTFIVVKKRINTRFFVESQGRLQNPLPGTVIDVEVTKRQWYDFFIVSQSVKDGTVTPTHYNVIHDTVCFTPDRIQYLTYRLCHMYYNLPGVIRVPAPCHYAHKLAYLVGQSIHQEPHHSLASRLFYL</sequence>
<dbReference type="RefSeq" id="XP_072601753.1">
    <property type="nucleotide sequence ID" value="XM_072745652.1"/>
</dbReference>
<dbReference type="PANTHER" id="PTHR22891">
    <property type="entry name" value="EUKARYOTIC TRANSLATION INITIATION FACTOR 2C"/>
    <property type="match status" value="1"/>
</dbReference>
<accession>A0ABM4ZGS5</accession>
<dbReference type="Proteomes" id="UP001652641">
    <property type="component" value="Unplaced"/>
</dbReference>
<dbReference type="InterPro" id="IPR003165">
    <property type="entry name" value="Piwi"/>
</dbReference>
<name>A0ABM4ZGS5_VULVU</name>
<keyword evidence="2" id="KW-1185">Reference proteome</keyword>
<dbReference type="SUPFAM" id="SSF53098">
    <property type="entry name" value="Ribonuclease H-like"/>
    <property type="match status" value="1"/>
</dbReference>
<dbReference type="Gene3D" id="3.30.420.10">
    <property type="entry name" value="Ribonuclease H-like superfamily/Ribonuclease H"/>
    <property type="match status" value="1"/>
</dbReference>